<reference evidence="3 4" key="1">
    <citation type="submission" date="2016-06" db="EMBL/GenBank/DDBJ databases">
        <authorList>
            <person name="Kjaerup R.B."/>
            <person name="Dalgaard T.S."/>
            <person name="Juul-Madsen H.R."/>
        </authorList>
    </citation>
    <scope>NUCLEOTIDE SEQUENCE [LARGE SCALE GENOMIC DNA]</scope>
</reference>
<dbReference type="InterPro" id="IPR012942">
    <property type="entry name" value="SRR1-like"/>
</dbReference>
<dbReference type="EMBL" id="LT853694">
    <property type="protein sequence ID" value="SMQ48312.1"/>
    <property type="molecule type" value="Genomic_DNA"/>
</dbReference>
<dbReference type="AlphaFoldDB" id="A0A1X7RLM2"/>
<feature type="domain" description="SRR1-like" evidence="2">
    <location>
        <begin position="72"/>
        <end position="171"/>
    </location>
</feature>
<dbReference type="PANTHER" id="PTHR42080">
    <property type="entry name" value="SRR1 DOMAIN-CONTAINING PROTEIN"/>
    <property type="match status" value="1"/>
</dbReference>
<evidence type="ECO:0000313" key="4">
    <source>
        <dbReference type="Proteomes" id="UP000215127"/>
    </source>
</evidence>
<proteinExistence type="predicted"/>
<organism evidence="3 4">
    <name type="scientific">Zymoseptoria tritici (strain ST99CH_3D7)</name>
    <dbReference type="NCBI Taxonomy" id="1276538"/>
    <lineage>
        <taxon>Eukaryota</taxon>
        <taxon>Fungi</taxon>
        <taxon>Dikarya</taxon>
        <taxon>Ascomycota</taxon>
        <taxon>Pezizomycotina</taxon>
        <taxon>Dothideomycetes</taxon>
        <taxon>Dothideomycetidae</taxon>
        <taxon>Mycosphaerellales</taxon>
        <taxon>Mycosphaerellaceae</taxon>
        <taxon>Zymoseptoria</taxon>
    </lineage>
</organism>
<dbReference type="PANTHER" id="PTHR42080:SF1">
    <property type="entry name" value="SRR1-LIKE DOMAIN-CONTAINING PROTEIN"/>
    <property type="match status" value="1"/>
</dbReference>
<dbReference type="STRING" id="1276538.A0A1X7RLM2"/>
<feature type="region of interest" description="Disordered" evidence="1">
    <location>
        <begin position="1"/>
        <end position="29"/>
    </location>
</feature>
<dbReference type="Pfam" id="PF07985">
    <property type="entry name" value="SRR1"/>
    <property type="match status" value="1"/>
</dbReference>
<keyword evidence="4" id="KW-1185">Reference proteome</keyword>
<sequence>MDSTLQPDRSWPRGQCTSQHPILNEDDGSASRWDRADFLHIATDLYAEQQQRWLNCKARTDLLSTLDAKAPPQGWHIRNAVCLAVGAIFSDNPIDLRNTPRQLFQLACFMDIVDHLQHQLPLRLRIRLYVQDPVLTTRSQTFLESLSIAVLHRPHAEDLIAVDTFSFAPGYAFDYTYLGRCRIRQPVLAIGISFDTALSRSAWIEGVNAYGNEARGPAVELDQVPRRVRRDWKMWAMLRTFKMTHETFRICDTEEKYTQAAGICQLYLSVERHGASCARALLEIDRQVAQPRGSEQ</sequence>
<name>A0A1X7RLM2_ZYMT9</name>
<evidence type="ECO:0000259" key="2">
    <source>
        <dbReference type="Pfam" id="PF07985"/>
    </source>
</evidence>
<evidence type="ECO:0000256" key="1">
    <source>
        <dbReference type="SAM" id="MobiDB-lite"/>
    </source>
</evidence>
<protein>
    <recommendedName>
        <fullName evidence="2">SRR1-like domain-containing protein</fullName>
    </recommendedName>
</protein>
<gene>
    <name evidence="3" type="ORF">ZT3D7_G3461</name>
</gene>
<evidence type="ECO:0000313" key="3">
    <source>
        <dbReference type="EMBL" id="SMQ48312.1"/>
    </source>
</evidence>
<dbReference type="Proteomes" id="UP000215127">
    <property type="component" value="Chromosome 3"/>
</dbReference>
<accession>A0A1X7RLM2</accession>